<reference evidence="1" key="1">
    <citation type="journal article" date="2014" name="Int. J. Syst. Evol. Microbiol.">
        <title>Complete genome sequence of Corynebacterium casei LMG S-19264T (=DSM 44701T), isolated from a smear-ripened cheese.</title>
        <authorList>
            <consortium name="US DOE Joint Genome Institute (JGI-PGF)"/>
            <person name="Walter F."/>
            <person name="Albersmeier A."/>
            <person name="Kalinowski J."/>
            <person name="Ruckert C."/>
        </authorList>
    </citation>
    <scope>NUCLEOTIDE SEQUENCE</scope>
    <source>
        <strain evidence="1">CGMCC 1.12987</strain>
    </source>
</reference>
<protein>
    <submittedName>
        <fullName evidence="1">Uncharacterized protein</fullName>
    </submittedName>
</protein>
<comment type="caution">
    <text evidence="1">The sequence shown here is derived from an EMBL/GenBank/DDBJ whole genome shotgun (WGS) entry which is preliminary data.</text>
</comment>
<sequence>MNISIAIIKINSISNIGSMNIGKTILCKNEASSNAYYPDSDKKLPPQQISPSIISPVAPTVPVEPPVILPSTQSPDIITPSFPAVP</sequence>
<organism evidence="1 2">
    <name type="scientific">Paenibacillus abyssi</name>
    <dbReference type="NCBI Taxonomy" id="1340531"/>
    <lineage>
        <taxon>Bacteria</taxon>
        <taxon>Bacillati</taxon>
        <taxon>Bacillota</taxon>
        <taxon>Bacilli</taxon>
        <taxon>Bacillales</taxon>
        <taxon>Paenibacillaceae</taxon>
        <taxon>Paenibacillus</taxon>
    </lineage>
</organism>
<accession>A0A917FVS2</accession>
<dbReference type="RefSeq" id="WP_188531729.1">
    <property type="nucleotide sequence ID" value="NZ_BMGR01000009.1"/>
</dbReference>
<keyword evidence="2" id="KW-1185">Reference proteome</keyword>
<gene>
    <name evidence="1" type="ORF">GCM10010916_28440</name>
</gene>
<dbReference type="AlphaFoldDB" id="A0A917FVS2"/>
<proteinExistence type="predicted"/>
<evidence type="ECO:0000313" key="1">
    <source>
        <dbReference type="EMBL" id="GGG09880.1"/>
    </source>
</evidence>
<dbReference type="Proteomes" id="UP000644756">
    <property type="component" value="Unassembled WGS sequence"/>
</dbReference>
<evidence type="ECO:0000313" key="2">
    <source>
        <dbReference type="Proteomes" id="UP000644756"/>
    </source>
</evidence>
<dbReference type="EMBL" id="BMGR01000009">
    <property type="protein sequence ID" value="GGG09880.1"/>
    <property type="molecule type" value="Genomic_DNA"/>
</dbReference>
<reference evidence="1" key="2">
    <citation type="submission" date="2020-09" db="EMBL/GenBank/DDBJ databases">
        <authorList>
            <person name="Sun Q."/>
            <person name="Zhou Y."/>
        </authorList>
    </citation>
    <scope>NUCLEOTIDE SEQUENCE</scope>
    <source>
        <strain evidence="1">CGMCC 1.12987</strain>
    </source>
</reference>
<name>A0A917FVS2_9BACL</name>